<feature type="compositionally biased region" description="Polar residues" evidence="1">
    <location>
        <begin position="410"/>
        <end position="419"/>
    </location>
</feature>
<evidence type="ECO:0000313" key="2">
    <source>
        <dbReference type="EMBL" id="KAK2023135.1"/>
    </source>
</evidence>
<accession>A0AAD9H633</accession>
<gene>
    <name evidence="2" type="ORF">LX32DRAFT_708848</name>
</gene>
<feature type="region of interest" description="Disordered" evidence="1">
    <location>
        <begin position="113"/>
        <end position="146"/>
    </location>
</feature>
<name>A0AAD9H633_9PEZI</name>
<keyword evidence="3" id="KW-1185">Reference proteome</keyword>
<evidence type="ECO:0000313" key="3">
    <source>
        <dbReference type="Proteomes" id="UP001232148"/>
    </source>
</evidence>
<feature type="compositionally biased region" description="Polar residues" evidence="1">
    <location>
        <begin position="122"/>
        <end position="131"/>
    </location>
</feature>
<feature type="compositionally biased region" description="Basic and acidic residues" evidence="1">
    <location>
        <begin position="136"/>
        <end position="145"/>
    </location>
</feature>
<dbReference type="Proteomes" id="UP001232148">
    <property type="component" value="Unassembled WGS sequence"/>
</dbReference>
<evidence type="ECO:0000256" key="1">
    <source>
        <dbReference type="SAM" id="MobiDB-lite"/>
    </source>
</evidence>
<reference evidence="2" key="1">
    <citation type="submission" date="2021-06" db="EMBL/GenBank/DDBJ databases">
        <title>Comparative genomics, transcriptomics and evolutionary studies reveal genomic signatures of adaptation to plant cell wall in hemibiotrophic fungi.</title>
        <authorList>
            <consortium name="DOE Joint Genome Institute"/>
            <person name="Baroncelli R."/>
            <person name="Diaz J.F."/>
            <person name="Benocci T."/>
            <person name="Peng M."/>
            <person name="Battaglia E."/>
            <person name="Haridas S."/>
            <person name="Andreopoulos W."/>
            <person name="Labutti K."/>
            <person name="Pangilinan J."/>
            <person name="Floch G.L."/>
            <person name="Makela M.R."/>
            <person name="Henrissat B."/>
            <person name="Grigoriev I.V."/>
            <person name="Crouch J.A."/>
            <person name="De Vries R.P."/>
            <person name="Sukno S.A."/>
            <person name="Thon M.R."/>
        </authorList>
    </citation>
    <scope>NUCLEOTIDE SEQUENCE</scope>
    <source>
        <strain evidence="2">MAFF235873</strain>
    </source>
</reference>
<sequence>MVGQISYTTEQILFVLEQPHVSLIRPSWGERTQPRLQSQLQHETVPQYQPHVNTPEPTGTYWFDQYAPMAYETPYGYQPVLHFYRKLLYPPTTQKRRLEESGEMLPSSAARQMLPTDGLNDLPSSPGTASQPMEEPMTKRARLESQENGFASVRMAEPAQMSMNNLSHQAMEQSNIGFCDVPPSEEPAAPVSSQKVDDALYADDDKNEHLSCSHFIESSNPENQPEGYLPLSPSLQMSQIWDKNAVTNSTSTRGPTSAVASLSTDTQSTAMSADTSLTMSGAAWGQVFNGMESGLQSNHQDSSSFLSSQPLETYDPALGPVIQDALQGFIGDAIVETDASTYGWDGGNQGQSGSEVMAAPEQSVFGGGLAFLNDLEDFDNGIDWSVDPLGDDILPGAHLTPGVDPAPGINDQTQSSHFE</sequence>
<dbReference type="AlphaFoldDB" id="A0AAD9H633"/>
<proteinExistence type="predicted"/>
<organism evidence="2 3">
    <name type="scientific">Colletotrichum zoysiae</name>
    <dbReference type="NCBI Taxonomy" id="1216348"/>
    <lineage>
        <taxon>Eukaryota</taxon>
        <taxon>Fungi</taxon>
        <taxon>Dikarya</taxon>
        <taxon>Ascomycota</taxon>
        <taxon>Pezizomycotina</taxon>
        <taxon>Sordariomycetes</taxon>
        <taxon>Hypocreomycetidae</taxon>
        <taxon>Glomerellales</taxon>
        <taxon>Glomerellaceae</taxon>
        <taxon>Colletotrichum</taxon>
        <taxon>Colletotrichum graminicola species complex</taxon>
    </lineage>
</organism>
<feature type="region of interest" description="Disordered" evidence="1">
    <location>
        <begin position="396"/>
        <end position="419"/>
    </location>
</feature>
<dbReference type="EMBL" id="MU843012">
    <property type="protein sequence ID" value="KAK2023135.1"/>
    <property type="molecule type" value="Genomic_DNA"/>
</dbReference>
<comment type="caution">
    <text evidence="2">The sequence shown here is derived from an EMBL/GenBank/DDBJ whole genome shotgun (WGS) entry which is preliminary data.</text>
</comment>
<protein>
    <submittedName>
        <fullName evidence="2">Uncharacterized protein</fullName>
    </submittedName>
</protein>